<dbReference type="InterPro" id="IPR026444">
    <property type="entry name" value="Secre_tail"/>
</dbReference>
<dbReference type="NCBIfam" id="TIGR04183">
    <property type="entry name" value="Por_Secre_tail"/>
    <property type="match status" value="1"/>
</dbReference>
<feature type="domain" description="Secretion system C-terminal sorting" evidence="2">
    <location>
        <begin position="1200"/>
        <end position="1274"/>
    </location>
</feature>
<name>A0A9D7XC24_9BACT</name>
<reference evidence="3 4" key="1">
    <citation type="submission" date="2020-10" db="EMBL/GenBank/DDBJ databases">
        <title>Connecting structure to function with the recovery of over 1000 high-quality activated sludge metagenome-assembled genomes encoding full-length rRNA genes using long-read sequencing.</title>
        <authorList>
            <person name="Singleton C.M."/>
            <person name="Petriglieri F."/>
            <person name="Kristensen J.M."/>
            <person name="Kirkegaard R.H."/>
            <person name="Michaelsen T.Y."/>
            <person name="Andersen M.H."/>
            <person name="Karst S.M."/>
            <person name="Dueholm M.S."/>
            <person name="Nielsen P.H."/>
            <person name="Albertsen M."/>
        </authorList>
    </citation>
    <scope>NUCLEOTIDE SEQUENCE [LARGE SCALE GENOMIC DNA]</scope>
    <source>
        <strain evidence="3">Ribe_18-Q3-R11-54_BAT3C.373</strain>
    </source>
</reference>
<evidence type="ECO:0000256" key="1">
    <source>
        <dbReference type="SAM" id="Phobius"/>
    </source>
</evidence>
<dbReference type="Proteomes" id="UP000808349">
    <property type="component" value="Unassembled WGS sequence"/>
</dbReference>
<proteinExistence type="predicted"/>
<evidence type="ECO:0000259" key="2">
    <source>
        <dbReference type="Pfam" id="PF18962"/>
    </source>
</evidence>
<dbReference type="AlphaFoldDB" id="A0A9D7XC24"/>
<evidence type="ECO:0000313" key="3">
    <source>
        <dbReference type="EMBL" id="MBK9716274.1"/>
    </source>
</evidence>
<dbReference type="Pfam" id="PF18962">
    <property type="entry name" value="Por_Secre_tail"/>
    <property type="match status" value="1"/>
</dbReference>
<feature type="transmembrane region" description="Helical" evidence="1">
    <location>
        <begin position="12"/>
        <end position="30"/>
    </location>
</feature>
<comment type="caution">
    <text evidence="3">The sequence shown here is derived from an EMBL/GenBank/DDBJ whole genome shotgun (WGS) entry which is preliminary data.</text>
</comment>
<keyword evidence="1" id="KW-0472">Membrane</keyword>
<keyword evidence="1" id="KW-1133">Transmembrane helix</keyword>
<organism evidence="3 4">
    <name type="scientific">Candidatus Defluviibacterium haderslevense</name>
    <dbReference type="NCBI Taxonomy" id="2981993"/>
    <lineage>
        <taxon>Bacteria</taxon>
        <taxon>Pseudomonadati</taxon>
        <taxon>Bacteroidota</taxon>
        <taxon>Saprospiria</taxon>
        <taxon>Saprospirales</taxon>
        <taxon>Saprospiraceae</taxon>
        <taxon>Candidatus Defluviibacterium</taxon>
    </lineage>
</organism>
<dbReference type="EMBL" id="JADKFW010000004">
    <property type="protein sequence ID" value="MBK9716274.1"/>
    <property type="molecule type" value="Genomic_DNA"/>
</dbReference>
<gene>
    <name evidence="3" type="ORF">IPO85_01880</name>
</gene>
<keyword evidence="1" id="KW-0812">Transmembrane</keyword>
<evidence type="ECO:0000313" key="4">
    <source>
        <dbReference type="Proteomes" id="UP000808349"/>
    </source>
</evidence>
<sequence>MKTLIASKYSLISWILINCIVLLLLSGNGYTQTFQRIYGTSLDNSFSKVIPDGTEYYVLGQDQPSISALPRATVTRLAADGSILWTKSLDIPSQWNDAIRVKKGDLILVGNSLPGDATAKSIMGRITPTGIYTWLKSYDDLGGRDIFLRIIENPVPQNTNYPYYILGAQLEILGLSQTWDDVVMININDNGNFNWKKVYTSNSDDEFLRDFMALPNGEMLISGSRLNRQSDHSGIFFATSNDGSILSGKIATWMNYPDIALAQSGGFYMASNSEVGQSPFISKFDQNYTQIWQVQIPKLTTISQIWEASPGIIYTTGVGSFGSLTRTVILKLQDNTPNIPTLLWTKYYNSGINFIGGSLGLMPTNQLAFTDGRMTNSGFGAKDAFISISDLELNTCDVSNETVSLTPTNLAPINQIIFPINTTDTVAGVNISNSFITWGEKDPCQTCCADSTTFSNLVNQGFTVVITNCKVTVTAPQFDTCHLFSTPPSLDGANVSQVITNPNGSWTYNFTQNGTHQICVNVFDECNSKKMCTLFNTTACDTCICGPFDLKYNIGRGSLLPYDCGDTLLVPASTAILPIHFLSSFTCLDTNCPQTTVDLILTGPPGFIPITISSVQATPNFNIPFTNSTFSITGIYTLTINGHCGSNICPCIIYFNADGHDCCSNPFDFELGIANAVTLTVDNNKCKATLNIGNLPNCDSIGPIFWGDGTSTSGHFGAGTMTMHSYVNSGTYYISWTALEYDYSVVPPKPCFDKVFRDSIKLICDTCQCKSFSLLSFVNLNWPTAIIPVSCNTLPMQLPCSKSGQNFFFQGNLNCNASNCIRDSIHWNIMSTIGGQIITSGTTDINSTTGQFNINLNSTWFSSGVQYMLNISGQCGSNICVCKINFSFANCPCPCDSLNQDVLHGFFVSGNSSNCNRTIKPKDLCSNDKITWSVSPSITPIPGNSIGNNSQIFQFSIPGIYTVCMSVTRIDPVKLDTCRAFYCRKVTVNCFPNPHFRLCESSTIKNGDFTEGLVKGVLSKSQLAKSRGKIANWTLFPNDGDGLVIVEDSSGASDDGSVLLIGNKNNFAGIWQQVDLPVDKYINIGFDYINYKRNRLLDHLLAVDIVMRLQSDSTLNPASSAEILRKAMKDKLDDKENSYQRFDTSINDQHDPILKYLVICLQNQNDSVMSVIGIDNIEMCSSRVPIWVSTHNEQQKRIRIYPNPNNGHFSIEMQHSVTSEMIFQIIDVTGRNILEKRCDPLIQTQNIDASILDSGLYFLQVISKGKIIAVEKLIKQ</sequence>
<accession>A0A9D7XC24</accession>
<protein>
    <submittedName>
        <fullName evidence="3">T9SS type A sorting domain-containing protein</fullName>
    </submittedName>
</protein>